<keyword evidence="1" id="KW-0560">Oxidoreductase</keyword>
<dbReference type="InterPro" id="IPR050523">
    <property type="entry name" value="AKR_Detox_Biosynth"/>
</dbReference>
<comment type="caution">
    <text evidence="3">The sequence shown here is derived from an EMBL/GenBank/DDBJ whole genome shotgun (WGS) entry which is preliminary data.</text>
</comment>
<dbReference type="InParanoid" id="A0A2P6NAX3"/>
<evidence type="ECO:0000313" key="4">
    <source>
        <dbReference type="Proteomes" id="UP000241769"/>
    </source>
</evidence>
<sequence length="398" mass="44997">MSGYLPPHTKEGPASKLFEPEYTLRSQNHERGPRTHHRVAVPKDIIPTVDTMIQIGTKEKPNLVEIPPIGFGLWGWGDVISYGWGPSGGYDQNLDEKSVAEAFDTILKHFPTAFFDVAEHYGYTDGFAESIFGVNFQEKMRAHRDRIVLASKFLPTPWRHPWMYPDVTLKSLEGSIIRTKLGRIDIYQLHGPSHFGFWPKLSTLCEALCLAYQTGSVGGIGVCNLSVDQTEYVWKYLKERDVPMVSSQIEFSLVRMDPLLSGHIRWCHERNITVIAYSPLAVGRLTGKYSSINPPRGNRNFGHIMWSKIDPIIKELKRIGEKMGKTPAAVALNWVICKGAVPIPTAKNGKQVEDAVAALGWRLSPEDENALDDVGVDGRNTWDYNLLKHFQNWWWQQG</sequence>
<dbReference type="InterPro" id="IPR036812">
    <property type="entry name" value="NAD(P)_OxRdtase_dom_sf"/>
</dbReference>
<name>A0A2P6NAX3_9EUKA</name>
<dbReference type="PANTHER" id="PTHR43364:SF4">
    <property type="entry name" value="NAD(P)-LINKED OXIDOREDUCTASE SUPERFAMILY PROTEIN"/>
    <property type="match status" value="1"/>
</dbReference>
<reference evidence="3 4" key="1">
    <citation type="journal article" date="2018" name="Genome Biol. Evol.">
        <title>Multiple Roots of Fruiting Body Formation in Amoebozoa.</title>
        <authorList>
            <person name="Hillmann F."/>
            <person name="Forbes G."/>
            <person name="Novohradska S."/>
            <person name="Ferling I."/>
            <person name="Riege K."/>
            <person name="Groth M."/>
            <person name="Westermann M."/>
            <person name="Marz M."/>
            <person name="Spaller T."/>
            <person name="Winckler T."/>
            <person name="Schaap P."/>
            <person name="Glockner G."/>
        </authorList>
    </citation>
    <scope>NUCLEOTIDE SEQUENCE [LARGE SCALE GENOMIC DNA]</scope>
    <source>
        <strain evidence="3 4">Jena</strain>
    </source>
</reference>
<protein>
    <submittedName>
        <fullName evidence="3">Putative oxidoreductase, aryl-alcohol dehydrogenase like protein</fullName>
    </submittedName>
</protein>
<dbReference type="Gene3D" id="3.20.20.100">
    <property type="entry name" value="NADP-dependent oxidoreductase domain"/>
    <property type="match status" value="1"/>
</dbReference>
<dbReference type="InterPro" id="IPR023210">
    <property type="entry name" value="NADP_OxRdtase_dom"/>
</dbReference>
<dbReference type="STRING" id="1890364.A0A2P6NAX3"/>
<evidence type="ECO:0000313" key="3">
    <source>
        <dbReference type="EMBL" id="PRP81083.1"/>
    </source>
</evidence>
<evidence type="ECO:0000259" key="2">
    <source>
        <dbReference type="Pfam" id="PF00248"/>
    </source>
</evidence>
<keyword evidence="4" id="KW-1185">Reference proteome</keyword>
<gene>
    <name evidence="3" type="ORF">PROFUN_11197</name>
</gene>
<organism evidence="3 4">
    <name type="scientific">Planoprotostelium fungivorum</name>
    <dbReference type="NCBI Taxonomy" id="1890364"/>
    <lineage>
        <taxon>Eukaryota</taxon>
        <taxon>Amoebozoa</taxon>
        <taxon>Evosea</taxon>
        <taxon>Variosea</taxon>
        <taxon>Cavosteliida</taxon>
        <taxon>Cavosteliaceae</taxon>
        <taxon>Planoprotostelium</taxon>
    </lineage>
</organism>
<dbReference type="SUPFAM" id="SSF51430">
    <property type="entry name" value="NAD(P)-linked oxidoreductase"/>
    <property type="match status" value="1"/>
</dbReference>
<dbReference type="PANTHER" id="PTHR43364">
    <property type="entry name" value="NADH-SPECIFIC METHYLGLYOXAL REDUCTASE-RELATED"/>
    <property type="match status" value="1"/>
</dbReference>
<dbReference type="Pfam" id="PF00248">
    <property type="entry name" value="Aldo_ket_red"/>
    <property type="match status" value="1"/>
</dbReference>
<dbReference type="Proteomes" id="UP000241769">
    <property type="component" value="Unassembled WGS sequence"/>
</dbReference>
<dbReference type="EMBL" id="MDYQ01000130">
    <property type="protein sequence ID" value="PRP81083.1"/>
    <property type="molecule type" value="Genomic_DNA"/>
</dbReference>
<dbReference type="GO" id="GO:0016491">
    <property type="term" value="F:oxidoreductase activity"/>
    <property type="evidence" value="ECO:0007669"/>
    <property type="project" value="UniProtKB-KW"/>
</dbReference>
<feature type="domain" description="NADP-dependent oxidoreductase" evidence="2">
    <location>
        <begin position="69"/>
        <end position="373"/>
    </location>
</feature>
<accession>A0A2P6NAX3</accession>
<evidence type="ECO:0000256" key="1">
    <source>
        <dbReference type="ARBA" id="ARBA00023002"/>
    </source>
</evidence>
<dbReference type="OrthoDB" id="1659429at2759"/>
<dbReference type="AlphaFoldDB" id="A0A2P6NAX3"/>
<proteinExistence type="predicted"/>
<dbReference type="CDD" id="cd19093">
    <property type="entry name" value="AKR_AtPLR-like"/>
    <property type="match status" value="1"/>
</dbReference>